<name>A0A7G9TGK0_PSEMX</name>
<dbReference type="EMBL" id="CP060731">
    <property type="protein sequence ID" value="QNN79225.1"/>
    <property type="molecule type" value="Genomic_DNA"/>
</dbReference>
<gene>
    <name evidence="2" type="ORF">IAE60_07425</name>
</gene>
<dbReference type="AlphaFoldDB" id="A0A7G9TGK0"/>
<dbReference type="GeneID" id="81470792"/>
<evidence type="ECO:0000256" key="1">
    <source>
        <dbReference type="SAM" id="SignalP"/>
    </source>
</evidence>
<accession>A0A7G9TGK0</accession>
<dbReference type="Proteomes" id="UP000515838">
    <property type="component" value="Chromosome"/>
</dbReference>
<evidence type="ECO:0000313" key="3">
    <source>
        <dbReference type="Proteomes" id="UP000515838"/>
    </source>
</evidence>
<sequence>MGSSTLAWSMSVLAPLSVTAADLVGRVMPPYPAGLDELGGSCVSESVEPARVCDYSVGVLASPAAVDGGEPFPRFVIAGQLAGRDGARAQWRITDALPYPTGRPGYYLQFGTCRVNGRDDARVAAIVRQHDTSTEWLKDIAWAGRLRLPDARFDVLDARTVDCINEAYYGL</sequence>
<proteinExistence type="predicted"/>
<organism evidence="2 3">
    <name type="scientific">Pseudoxanthomonas mexicana</name>
    <dbReference type="NCBI Taxonomy" id="128785"/>
    <lineage>
        <taxon>Bacteria</taxon>
        <taxon>Pseudomonadati</taxon>
        <taxon>Pseudomonadota</taxon>
        <taxon>Gammaproteobacteria</taxon>
        <taxon>Lysobacterales</taxon>
        <taxon>Lysobacteraceae</taxon>
        <taxon>Pseudoxanthomonas</taxon>
    </lineage>
</organism>
<evidence type="ECO:0000313" key="2">
    <source>
        <dbReference type="EMBL" id="QNN79225.1"/>
    </source>
</evidence>
<keyword evidence="1" id="KW-0732">Signal</keyword>
<reference evidence="2 3" key="1">
    <citation type="submission" date="2020-08" db="EMBL/GenBank/DDBJ databases">
        <title>Streptomycin Non-resistant strain, P. mexicana.</title>
        <authorList>
            <person name="Ganesh-Kumar S."/>
            <person name="Zhe T."/>
            <person name="Yu Z."/>
            <person name="Min Y."/>
        </authorList>
    </citation>
    <scope>NUCLEOTIDE SEQUENCE [LARGE SCALE GENOMIC DNA]</scope>
    <source>
        <strain evidence="2 3">GTZY2</strain>
    </source>
</reference>
<feature type="signal peptide" evidence="1">
    <location>
        <begin position="1"/>
        <end position="20"/>
    </location>
</feature>
<protein>
    <submittedName>
        <fullName evidence="2">Uncharacterized protein</fullName>
    </submittedName>
</protein>
<dbReference type="RefSeq" id="WP_187574393.1">
    <property type="nucleotide sequence ID" value="NZ_CP060731.1"/>
</dbReference>
<feature type="chain" id="PRO_5028960711" evidence="1">
    <location>
        <begin position="21"/>
        <end position="171"/>
    </location>
</feature>